<feature type="compositionally biased region" description="Basic and acidic residues" evidence="1">
    <location>
        <begin position="1"/>
        <end position="19"/>
    </location>
</feature>
<dbReference type="EMBL" id="FNSO01000004">
    <property type="protein sequence ID" value="SED61863.1"/>
    <property type="molecule type" value="Genomic_DNA"/>
</dbReference>
<evidence type="ECO:0000313" key="2">
    <source>
        <dbReference type="EMBL" id="SED61863.1"/>
    </source>
</evidence>
<keyword evidence="3" id="KW-1185">Reference proteome</keyword>
<name>A0A1H5C4T5_9PSEU</name>
<feature type="region of interest" description="Disordered" evidence="1">
    <location>
        <begin position="138"/>
        <end position="189"/>
    </location>
</feature>
<dbReference type="RefSeq" id="WP_167384916.1">
    <property type="nucleotide sequence ID" value="NZ_FNSO01000004.1"/>
</dbReference>
<evidence type="ECO:0000256" key="1">
    <source>
        <dbReference type="SAM" id="MobiDB-lite"/>
    </source>
</evidence>
<dbReference type="Proteomes" id="UP000199622">
    <property type="component" value="Unassembled WGS sequence"/>
</dbReference>
<feature type="compositionally biased region" description="Gly residues" evidence="1">
    <location>
        <begin position="164"/>
        <end position="174"/>
    </location>
</feature>
<protein>
    <submittedName>
        <fullName evidence="2">Uncharacterized protein</fullName>
    </submittedName>
</protein>
<feature type="region of interest" description="Disordered" evidence="1">
    <location>
        <begin position="1"/>
        <end position="28"/>
    </location>
</feature>
<dbReference type="AlphaFoldDB" id="A0A1H5C4T5"/>
<gene>
    <name evidence="2" type="ORF">SAMN04489727_8606</name>
</gene>
<sequence>MTPAYDNERPEDGSPKHAPADPPTVPILLPQRRRARRLRTVRRSRTVRPSTVWTCAQDELLGGTGLLASWLLTAVVKIVTAYTQPGQRVLLLAPAPYLGPSTSSSPIGARNRSRPGPYGGLHEASWTVVRLGRRVQTQTAVAPQEPIGEHRGRALAKSESGPRPGSGGPTGVGVGAPPARDRSGLDTTATVVGPERYDLIITAPGPRPGDWFRPADWADALNPTGILAVITHGDRVEGRLIDPAGSFVRAAQDAGLRYLDRIALLRAPVRNGALAAAAPPAQPAVPPARHARVHDDLLVFARKPVSKATAAGEKTSDE</sequence>
<evidence type="ECO:0000313" key="3">
    <source>
        <dbReference type="Proteomes" id="UP000199622"/>
    </source>
</evidence>
<proteinExistence type="predicted"/>
<organism evidence="2 3">
    <name type="scientific">Amycolatopsis tolypomycina</name>
    <dbReference type="NCBI Taxonomy" id="208445"/>
    <lineage>
        <taxon>Bacteria</taxon>
        <taxon>Bacillati</taxon>
        <taxon>Actinomycetota</taxon>
        <taxon>Actinomycetes</taxon>
        <taxon>Pseudonocardiales</taxon>
        <taxon>Pseudonocardiaceae</taxon>
        <taxon>Amycolatopsis</taxon>
    </lineage>
</organism>
<accession>A0A1H5C4T5</accession>
<reference evidence="3" key="1">
    <citation type="submission" date="2016-10" db="EMBL/GenBank/DDBJ databases">
        <authorList>
            <person name="Varghese N."/>
            <person name="Submissions S."/>
        </authorList>
    </citation>
    <scope>NUCLEOTIDE SEQUENCE [LARGE SCALE GENOMIC DNA]</scope>
    <source>
        <strain evidence="3">DSM 44544</strain>
    </source>
</reference>